<keyword evidence="1" id="KW-0269">Exonuclease</keyword>
<dbReference type="SUPFAM" id="SSF56219">
    <property type="entry name" value="DNase I-like"/>
    <property type="match status" value="1"/>
</dbReference>
<reference evidence="1" key="1">
    <citation type="journal article" date="2019" name="MBio">
        <title>Virus Genomes from Deep Sea Sediments Expand the Ocean Megavirome and Support Independent Origins of Viral Gigantism.</title>
        <authorList>
            <person name="Backstrom D."/>
            <person name="Yutin N."/>
            <person name="Jorgensen S.L."/>
            <person name="Dharamshi J."/>
            <person name="Homa F."/>
            <person name="Zaremba-Niedwiedzka K."/>
            <person name="Spang A."/>
            <person name="Wolf Y.I."/>
            <person name="Koonin E.V."/>
            <person name="Ettema T.J."/>
        </authorList>
    </citation>
    <scope>NUCLEOTIDE SEQUENCE</scope>
</reference>
<dbReference type="InterPro" id="IPR036691">
    <property type="entry name" value="Endo/exonu/phosph_ase_sf"/>
</dbReference>
<sequence length="345" mass="39289">MSIIAYGYIIDSTKSDLTALSKYLDIIINSSNQTALVTIKNKYLYTKDSTEITNQRLASIALTLDEVKLLNQLTSMTKNPKLYLFTYHPSSPSLKLRLITFNLGGRVQTNQIKGSEAPLVRLCQEKYSTFKGWSYPRNSSGFTLSQCTLNASMWMNKQGADLIGLQEVSSQYLPLMMEYFPRSHQVVGYATVHFIYNRDKLGQARMLNPTDLAIVQSGRYMLAVWFPKVKLLAVNLHAAHQINLKKEIEKTFRLVKTKFTSPNRIIVTGDFNDAYHSPLQDLVLMGKVLRQHSSPTKSCCTDSNYQYYGDYIFDSDYSSPGFYGISIDARQKLMSDHYPISFYPN</sequence>
<gene>
    <name evidence="1" type="ORF">LCPAC201_03240</name>
</gene>
<protein>
    <submittedName>
        <fullName evidence="1">Endonuclease/exonuclease/phosphatase family protein</fullName>
    </submittedName>
</protein>
<dbReference type="GO" id="GO:0004519">
    <property type="term" value="F:endonuclease activity"/>
    <property type="evidence" value="ECO:0007669"/>
    <property type="project" value="UniProtKB-KW"/>
</dbReference>
<evidence type="ECO:0000313" key="1">
    <source>
        <dbReference type="EMBL" id="QBK91023.1"/>
    </source>
</evidence>
<dbReference type="EMBL" id="MK500508">
    <property type="protein sequence ID" value="QBK91023.1"/>
    <property type="molecule type" value="Genomic_DNA"/>
</dbReference>
<keyword evidence="1" id="KW-0378">Hydrolase</keyword>
<dbReference type="GO" id="GO:0004527">
    <property type="term" value="F:exonuclease activity"/>
    <property type="evidence" value="ECO:0007669"/>
    <property type="project" value="UniProtKB-KW"/>
</dbReference>
<keyword evidence="1" id="KW-0255">Endonuclease</keyword>
<name>A0A481Z550_9VIRU</name>
<accession>A0A481Z550</accession>
<organism evidence="1">
    <name type="scientific">Pithovirus LCPAC201</name>
    <dbReference type="NCBI Taxonomy" id="2506591"/>
    <lineage>
        <taxon>Viruses</taxon>
        <taxon>Pithoviruses</taxon>
    </lineage>
</organism>
<proteinExistence type="predicted"/>
<dbReference type="Gene3D" id="3.60.10.10">
    <property type="entry name" value="Endonuclease/exonuclease/phosphatase"/>
    <property type="match status" value="1"/>
</dbReference>
<keyword evidence="1" id="KW-0540">Nuclease</keyword>